<dbReference type="GO" id="GO:0005829">
    <property type="term" value="C:cytosol"/>
    <property type="evidence" value="ECO:0007669"/>
    <property type="project" value="TreeGrafter"/>
</dbReference>
<dbReference type="SUPFAM" id="SSF51430">
    <property type="entry name" value="NAD(P)-linked oxidoreductase"/>
    <property type="match status" value="1"/>
</dbReference>
<comment type="caution">
    <text evidence="3">The sequence shown here is derived from an EMBL/GenBank/DDBJ whole genome shotgun (WGS) entry which is preliminary data.</text>
</comment>
<dbReference type="PANTHER" id="PTHR43364:SF4">
    <property type="entry name" value="NAD(P)-LINKED OXIDOREDUCTASE SUPERFAMILY PROTEIN"/>
    <property type="match status" value="1"/>
</dbReference>
<organism evidence="3 4">
    <name type="scientific">Fusibacillus kribbianus</name>
    <dbReference type="NCBI Taxonomy" id="3044208"/>
    <lineage>
        <taxon>Bacteria</taxon>
        <taxon>Bacillati</taxon>
        <taxon>Bacillota</taxon>
        <taxon>Clostridia</taxon>
        <taxon>Lachnospirales</taxon>
        <taxon>Lachnospiraceae</taxon>
        <taxon>Fusibacillus</taxon>
    </lineage>
</organism>
<feature type="domain" description="NADP-dependent oxidoreductase" evidence="2">
    <location>
        <begin position="16"/>
        <end position="322"/>
    </location>
</feature>
<evidence type="ECO:0000313" key="3">
    <source>
        <dbReference type="EMBL" id="MDI9243077.1"/>
    </source>
</evidence>
<gene>
    <name evidence="3" type="ORF">QJ036_11435</name>
</gene>
<evidence type="ECO:0000259" key="2">
    <source>
        <dbReference type="Pfam" id="PF00248"/>
    </source>
</evidence>
<dbReference type="EMBL" id="JASGBQ010000024">
    <property type="protein sequence ID" value="MDI9243077.1"/>
    <property type="molecule type" value="Genomic_DNA"/>
</dbReference>
<dbReference type="Pfam" id="PF00248">
    <property type="entry name" value="Aldo_ket_red"/>
    <property type="match status" value="1"/>
</dbReference>
<dbReference type="GO" id="GO:0016491">
    <property type="term" value="F:oxidoreductase activity"/>
    <property type="evidence" value="ECO:0007669"/>
    <property type="project" value="UniProtKB-KW"/>
</dbReference>
<dbReference type="Gene3D" id="3.20.20.100">
    <property type="entry name" value="NADP-dependent oxidoreductase domain"/>
    <property type="match status" value="1"/>
</dbReference>
<proteinExistence type="predicted"/>
<dbReference type="InterPro" id="IPR023210">
    <property type="entry name" value="NADP_OxRdtase_dom"/>
</dbReference>
<keyword evidence="1" id="KW-0560">Oxidoreductase</keyword>
<dbReference type="RefSeq" id="WP_283231501.1">
    <property type="nucleotide sequence ID" value="NZ_JASGBQ010000024.1"/>
</dbReference>
<accession>A0AAP4BBY9</accession>
<evidence type="ECO:0000313" key="4">
    <source>
        <dbReference type="Proteomes" id="UP001300383"/>
    </source>
</evidence>
<dbReference type="InterPro" id="IPR050523">
    <property type="entry name" value="AKR_Detox_Biosynth"/>
</dbReference>
<sequence length="331" mass="37429">MEKRKFGKSNVSGSVIGLGTFAMGGGQWWGEFDEGLAEETIVEMLDAGINTLDTAPIYGLGRSEEIVGRALKRMNREDVVICTKCGNWWHDVRGSRRKVDMYGVPIYKALDRSTIREEVEYSLRRLGTDYIDVYYTHSQAEPPVMTTIEETMSALMDLKREGKILAIGAANVSMWHLEEYVKWGELDIIQQKYSLLDRAIEAEIVPFCIKNNIAIQTYSVLEKGLLTGRYQRGTQVEKGNIREESPWFLPENIGKPLDLLDGWKDLCEKYDCHVGNLVIAWTKQQPGITNVLCGGRRPDHMKDNARGGDIMIDDADMARMNKDIAEKIVLA</sequence>
<dbReference type="AlphaFoldDB" id="A0AAP4BBY9"/>
<keyword evidence="4" id="KW-1185">Reference proteome</keyword>
<name>A0AAP4BBY9_9FIRM</name>
<protein>
    <submittedName>
        <fullName evidence="3">Aldo/keto reductase</fullName>
    </submittedName>
</protein>
<dbReference type="InterPro" id="IPR036812">
    <property type="entry name" value="NAD(P)_OxRdtase_dom_sf"/>
</dbReference>
<evidence type="ECO:0000256" key="1">
    <source>
        <dbReference type="ARBA" id="ARBA00023002"/>
    </source>
</evidence>
<reference evidence="3 4" key="1">
    <citation type="submission" date="2023-05" db="EMBL/GenBank/DDBJ databases">
        <title>[ruminococcus] sp. nov., isolated from a pig farm feces dump.</title>
        <authorList>
            <person name="Chang Y.-H."/>
        </authorList>
    </citation>
    <scope>NUCLEOTIDE SEQUENCE [LARGE SCALE GENOMIC DNA]</scope>
    <source>
        <strain evidence="3 4">YH-rum2234</strain>
    </source>
</reference>
<dbReference type="PANTHER" id="PTHR43364">
    <property type="entry name" value="NADH-SPECIFIC METHYLGLYOXAL REDUCTASE-RELATED"/>
    <property type="match status" value="1"/>
</dbReference>
<dbReference type="Proteomes" id="UP001300383">
    <property type="component" value="Unassembled WGS sequence"/>
</dbReference>